<feature type="region of interest" description="Disordered" evidence="1">
    <location>
        <begin position="1"/>
        <end position="31"/>
    </location>
</feature>
<organism evidence="2 3">
    <name type="scientific">Linnemannia gamsii</name>
    <dbReference type="NCBI Taxonomy" id="64522"/>
    <lineage>
        <taxon>Eukaryota</taxon>
        <taxon>Fungi</taxon>
        <taxon>Fungi incertae sedis</taxon>
        <taxon>Mucoromycota</taxon>
        <taxon>Mortierellomycotina</taxon>
        <taxon>Mortierellomycetes</taxon>
        <taxon>Mortierellales</taxon>
        <taxon>Mortierellaceae</taxon>
        <taxon>Linnemannia</taxon>
    </lineage>
</organism>
<feature type="compositionally biased region" description="Low complexity" evidence="1">
    <location>
        <begin position="268"/>
        <end position="289"/>
    </location>
</feature>
<feature type="region of interest" description="Disordered" evidence="1">
    <location>
        <begin position="259"/>
        <end position="302"/>
    </location>
</feature>
<evidence type="ECO:0000313" key="2">
    <source>
        <dbReference type="EMBL" id="KAG0291580.1"/>
    </source>
</evidence>
<feature type="region of interest" description="Disordered" evidence="1">
    <location>
        <begin position="152"/>
        <end position="217"/>
    </location>
</feature>
<feature type="compositionally biased region" description="Gly residues" evidence="1">
    <location>
        <begin position="187"/>
        <end position="205"/>
    </location>
</feature>
<name>A0ABQ7K4P9_9FUNG</name>
<sequence length="302" mass="30329">MAAHSNYTNPNAYNPTPSVTATATGTSTAPSSVAGRDVVVVVVGGIQGPSAPSSPTSAPSQQYYRRSKDELDLPIASANQLHHLGDPNLYPIPTSAAQQGRQSHLQLDRHSFIMPSESISVYSTWTGDLSDVTNTSGEVSVGAFLDRKQASAMHYSRRKSGDKLHGGPGSHLSTSSVGTIHQALHGSGSGSGSGGNGSGGNGSGGEEMRKSQYSLGSYGSRASAGNYSNYSNHSSGSGGPLTVSGPLSEAFGSGPMVVSASLSSVGQPSGTAPPGTSSATATTTAVAAAGGAGGDKQQQQRF</sequence>
<comment type="caution">
    <text evidence="2">The sequence shown here is derived from an EMBL/GenBank/DDBJ whole genome shotgun (WGS) entry which is preliminary data.</text>
</comment>
<gene>
    <name evidence="2" type="ORF">BGZ96_005048</name>
</gene>
<evidence type="ECO:0000256" key="1">
    <source>
        <dbReference type="SAM" id="MobiDB-lite"/>
    </source>
</evidence>
<accession>A0ABQ7K4P9</accession>
<dbReference type="EMBL" id="JAAAIM010000234">
    <property type="protein sequence ID" value="KAG0291580.1"/>
    <property type="molecule type" value="Genomic_DNA"/>
</dbReference>
<proteinExistence type="predicted"/>
<evidence type="ECO:0000313" key="3">
    <source>
        <dbReference type="Proteomes" id="UP001194696"/>
    </source>
</evidence>
<protein>
    <submittedName>
        <fullName evidence="2">Uncharacterized protein</fullName>
    </submittedName>
</protein>
<keyword evidence="3" id="KW-1185">Reference proteome</keyword>
<reference evidence="2 3" key="1">
    <citation type="journal article" date="2020" name="Fungal Divers.">
        <title>Resolving the Mortierellaceae phylogeny through synthesis of multi-gene phylogenetics and phylogenomics.</title>
        <authorList>
            <person name="Vandepol N."/>
            <person name="Liber J."/>
            <person name="Desiro A."/>
            <person name="Na H."/>
            <person name="Kennedy M."/>
            <person name="Barry K."/>
            <person name="Grigoriev I.V."/>
            <person name="Miller A.N."/>
            <person name="O'Donnell K."/>
            <person name="Stajich J.E."/>
            <person name="Bonito G."/>
        </authorList>
    </citation>
    <scope>NUCLEOTIDE SEQUENCE [LARGE SCALE GENOMIC DNA]</scope>
    <source>
        <strain evidence="2 3">AD045</strain>
    </source>
</reference>
<dbReference type="Proteomes" id="UP001194696">
    <property type="component" value="Unassembled WGS sequence"/>
</dbReference>